<dbReference type="Proteomes" id="UP000032679">
    <property type="component" value="Unassembled WGS sequence"/>
</dbReference>
<comment type="caution">
    <text evidence="2">The sequence shown here is derived from an EMBL/GenBank/DDBJ whole genome shotgun (WGS) entry which is preliminary data.</text>
</comment>
<accession>A0A0D6MPN4</accession>
<dbReference type="Gene3D" id="3.10.450.710">
    <property type="entry name" value="Tgt2/MlaC"/>
    <property type="match status" value="1"/>
</dbReference>
<gene>
    <name evidence="2" type="ORF">Tasa_046_022</name>
</gene>
<protein>
    <submittedName>
        <fullName evidence="2">Toluene tolerance family protein</fullName>
    </submittedName>
</protein>
<proteinExistence type="predicted"/>
<feature type="signal peptide" evidence="1">
    <location>
        <begin position="1"/>
        <end position="40"/>
    </location>
</feature>
<dbReference type="AlphaFoldDB" id="A0A0D6MPN4"/>
<evidence type="ECO:0000313" key="3">
    <source>
        <dbReference type="Proteomes" id="UP000032679"/>
    </source>
</evidence>
<dbReference type="PANTHER" id="PTHR36573">
    <property type="entry name" value="INTERMEMBRANE PHOSPHOLIPID TRANSPORT SYSTEM BINDING PROTEIN MLAC"/>
    <property type="match status" value="1"/>
</dbReference>
<keyword evidence="3" id="KW-1185">Reference proteome</keyword>
<sequence>MPLSPPRPRRSLTRRSGMACIAAALSALIAISLPFGSARAATEAEARNFIDSFGGKLVAIVNSDQSLDAKKQAVLPLLQQNVDVSLIGRFCLGRYWRNATPEQQQRYLDLFDHVLVNAITDKLGDYRGVHLTVTSAAPSGTGEMVNATLTRPGQPPAEMQLLVEDSSGAPKVADMIGEGASLRLTQRQDYASYLARNGGNVDTLIAALQRQLARHH</sequence>
<dbReference type="InterPro" id="IPR006311">
    <property type="entry name" value="TAT_signal"/>
</dbReference>
<name>A0A0D6MPN4_9PROT</name>
<keyword evidence="1" id="KW-0732">Signal</keyword>
<organism evidence="2 3">
    <name type="scientific">Tanticharoenia sakaeratensis NBRC 103193</name>
    <dbReference type="NCBI Taxonomy" id="1231623"/>
    <lineage>
        <taxon>Bacteria</taxon>
        <taxon>Pseudomonadati</taxon>
        <taxon>Pseudomonadota</taxon>
        <taxon>Alphaproteobacteria</taxon>
        <taxon>Acetobacterales</taxon>
        <taxon>Acetobacteraceae</taxon>
        <taxon>Tanticharoenia</taxon>
    </lineage>
</organism>
<dbReference type="InterPro" id="IPR008869">
    <property type="entry name" value="MlaC/ttg2D"/>
</dbReference>
<dbReference type="PANTHER" id="PTHR36573:SF1">
    <property type="entry name" value="INTERMEMBRANE PHOSPHOLIPID TRANSPORT SYSTEM BINDING PROTEIN MLAC"/>
    <property type="match status" value="1"/>
</dbReference>
<feature type="chain" id="PRO_5002308265" evidence="1">
    <location>
        <begin position="41"/>
        <end position="216"/>
    </location>
</feature>
<dbReference type="STRING" id="1231623.Tasa_046_022"/>
<dbReference type="EMBL" id="BALE01000046">
    <property type="protein sequence ID" value="GAN55340.1"/>
    <property type="molecule type" value="Genomic_DNA"/>
</dbReference>
<reference evidence="2 3" key="1">
    <citation type="submission" date="2012-10" db="EMBL/GenBank/DDBJ databases">
        <title>Genome sequencing of Tanticharoenia sakaeratensis NBRC 103193.</title>
        <authorList>
            <person name="Azuma Y."/>
            <person name="Hadano H."/>
            <person name="Hirakawa H."/>
            <person name="Matsushita K."/>
        </authorList>
    </citation>
    <scope>NUCLEOTIDE SEQUENCE [LARGE SCALE GENOMIC DNA]</scope>
    <source>
        <strain evidence="2 3">NBRC 103193</strain>
    </source>
</reference>
<dbReference type="RefSeq" id="WP_053053883.1">
    <property type="nucleotide sequence ID" value="NZ_BALE01000046.1"/>
</dbReference>
<dbReference type="InterPro" id="IPR042245">
    <property type="entry name" value="Tgt2/MlaC_sf"/>
</dbReference>
<dbReference type="PROSITE" id="PS51318">
    <property type="entry name" value="TAT"/>
    <property type="match status" value="1"/>
</dbReference>
<evidence type="ECO:0000256" key="1">
    <source>
        <dbReference type="SAM" id="SignalP"/>
    </source>
</evidence>
<evidence type="ECO:0000313" key="2">
    <source>
        <dbReference type="EMBL" id="GAN55340.1"/>
    </source>
</evidence>
<dbReference type="Pfam" id="PF05494">
    <property type="entry name" value="MlaC"/>
    <property type="match status" value="1"/>
</dbReference>